<evidence type="ECO:0000259" key="13">
    <source>
        <dbReference type="Pfam" id="PF00763"/>
    </source>
</evidence>
<sequence>MMAEIISGKAIAEEIGRELLDRVRDLKRRGIIPGLGVVLVGDDPASKVYVRNKKRTGEKLGIEVTIEHLPAHVKPEEVVALINRWNENSEIDGMIIQLPLPPSFDKQKLLDLVDPMKDVDGFSSYNLGRLFSGEPQFIPATPQGILEILRRTRTRVRGRHCVIVGRSTIVGRPMAALLLMKRDDDFGDGTVTVCHSRTENLPQITRSADILIVAVGRPRFIKPEMVKPGAVVIDVGSNRVEDKWVGDVDEGVREVAAKITPVPGGVGPLTVIMLMKNTIQAAEWRLKRS</sequence>
<name>A0A660SG99_UNCW3</name>
<dbReference type="Pfam" id="PF00763">
    <property type="entry name" value="THF_DHG_CYH"/>
    <property type="match status" value="1"/>
</dbReference>
<keyword evidence="9 12" id="KW-0368">Histidine biosynthesis</keyword>
<keyword evidence="3 12" id="KW-0554">One-carbon metabolism</keyword>
<dbReference type="FunFam" id="3.40.50.10860:FF:000005">
    <property type="entry name" value="C-1-tetrahydrofolate synthase, cytoplasmic, putative"/>
    <property type="match status" value="1"/>
</dbReference>
<comment type="similarity">
    <text evidence="12">Belongs to the tetrahydrofolate dehydrogenase/cyclohydrolase family.</text>
</comment>
<dbReference type="GO" id="GO:0006164">
    <property type="term" value="P:purine nucleotide biosynthetic process"/>
    <property type="evidence" value="ECO:0007669"/>
    <property type="project" value="UniProtKB-KW"/>
</dbReference>
<reference evidence="15 16" key="1">
    <citation type="submission" date="2018-06" db="EMBL/GenBank/DDBJ databases">
        <title>Extensive metabolic versatility and redundancy in microbially diverse, dynamic hydrothermal sediments.</title>
        <authorList>
            <person name="Dombrowski N."/>
            <person name="Teske A."/>
            <person name="Baker B.J."/>
        </authorList>
    </citation>
    <scope>NUCLEOTIDE SEQUENCE [LARGE SCALE GENOMIC DNA]</scope>
    <source>
        <strain evidence="15">B36_G15</strain>
    </source>
</reference>
<accession>A0A660SG99</accession>
<comment type="function">
    <text evidence="12">Catalyzes the oxidation of 5,10-methylenetetrahydrofolate to 5,10-methenyltetrahydrofolate and then the hydrolysis of 5,10-methenyltetrahydrofolate to 10-formyltetrahydrofolate.</text>
</comment>
<feature type="binding site" evidence="12">
    <location>
        <begin position="165"/>
        <end position="167"/>
    </location>
    <ligand>
        <name>NADP(+)</name>
        <dbReference type="ChEBI" id="CHEBI:58349"/>
    </ligand>
</feature>
<keyword evidence="11 12" id="KW-0511">Multifunctional enzyme</keyword>
<evidence type="ECO:0000256" key="11">
    <source>
        <dbReference type="ARBA" id="ARBA00023268"/>
    </source>
</evidence>
<evidence type="ECO:0000256" key="4">
    <source>
        <dbReference type="ARBA" id="ARBA00022605"/>
    </source>
</evidence>
<feature type="domain" description="Tetrahydrofolate dehydrogenase/cyclohydrolase catalytic" evidence="13">
    <location>
        <begin position="6"/>
        <end position="120"/>
    </location>
</feature>
<dbReference type="SUPFAM" id="SSF53223">
    <property type="entry name" value="Aminoacid dehydrogenase-like, N-terminal domain"/>
    <property type="match status" value="1"/>
</dbReference>
<dbReference type="UniPathway" id="UPA00193"/>
<keyword evidence="7 12" id="KW-0521">NADP</keyword>
<comment type="pathway">
    <text evidence="1 12">One-carbon metabolism; tetrahydrofolate interconversion.</text>
</comment>
<dbReference type="GO" id="GO:0009086">
    <property type="term" value="P:methionine biosynthetic process"/>
    <property type="evidence" value="ECO:0007669"/>
    <property type="project" value="UniProtKB-KW"/>
</dbReference>
<dbReference type="InterPro" id="IPR020630">
    <property type="entry name" value="THF_DH/CycHdrlase_cat_dom"/>
</dbReference>
<dbReference type="GO" id="GO:0000105">
    <property type="term" value="P:L-histidine biosynthetic process"/>
    <property type="evidence" value="ECO:0007669"/>
    <property type="project" value="UniProtKB-KW"/>
</dbReference>
<dbReference type="Gene3D" id="3.40.50.10860">
    <property type="entry name" value="Leucine Dehydrogenase, chain A, domain 1"/>
    <property type="match status" value="1"/>
</dbReference>
<dbReference type="EC" id="1.5.1.5" evidence="12"/>
<comment type="catalytic activity">
    <reaction evidence="12">
        <text>(6R)-5,10-methylene-5,6,7,8-tetrahydrofolate + NADP(+) = (6R)-5,10-methenyltetrahydrofolate + NADPH</text>
        <dbReference type="Rhea" id="RHEA:22812"/>
        <dbReference type="ChEBI" id="CHEBI:15636"/>
        <dbReference type="ChEBI" id="CHEBI:57455"/>
        <dbReference type="ChEBI" id="CHEBI:57783"/>
        <dbReference type="ChEBI" id="CHEBI:58349"/>
        <dbReference type="EC" id="1.5.1.5"/>
    </reaction>
</comment>
<keyword evidence="8 12" id="KW-0560">Oxidoreductase</keyword>
<gene>
    <name evidence="12" type="primary">folD</name>
    <name evidence="15" type="ORF">DRP53_07510</name>
</gene>
<dbReference type="PANTHER" id="PTHR48099">
    <property type="entry name" value="C-1-TETRAHYDROFOLATE SYNTHASE, CYTOPLASMIC-RELATED"/>
    <property type="match status" value="1"/>
</dbReference>
<dbReference type="HAMAP" id="MF_01576">
    <property type="entry name" value="THF_DHG_CYH"/>
    <property type="match status" value="1"/>
</dbReference>
<dbReference type="InterPro" id="IPR036291">
    <property type="entry name" value="NAD(P)-bd_dom_sf"/>
</dbReference>
<evidence type="ECO:0000256" key="10">
    <source>
        <dbReference type="ARBA" id="ARBA00023167"/>
    </source>
</evidence>
<evidence type="ECO:0000256" key="7">
    <source>
        <dbReference type="ARBA" id="ARBA00022857"/>
    </source>
</evidence>
<dbReference type="Gene3D" id="3.40.50.720">
    <property type="entry name" value="NAD(P)-binding Rossmann-like Domain"/>
    <property type="match status" value="1"/>
</dbReference>
<comment type="subunit">
    <text evidence="2 12">Homodimer.</text>
</comment>
<evidence type="ECO:0000256" key="1">
    <source>
        <dbReference type="ARBA" id="ARBA00004777"/>
    </source>
</evidence>
<dbReference type="GO" id="GO:0035999">
    <property type="term" value="P:tetrahydrofolate interconversion"/>
    <property type="evidence" value="ECO:0007669"/>
    <property type="project" value="UniProtKB-UniRule"/>
</dbReference>
<dbReference type="Proteomes" id="UP000268469">
    <property type="component" value="Unassembled WGS sequence"/>
</dbReference>
<dbReference type="Pfam" id="PF02882">
    <property type="entry name" value="THF_DHG_CYH_C"/>
    <property type="match status" value="1"/>
</dbReference>
<dbReference type="PRINTS" id="PR00085">
    <property type="entry name" value="THFDHDRGNASE"/>
</dbReference>
<protein>
    <recommendedName>
        <fullName evidence="12">Bifunctional protein FolD</fullName>
    </recommendedName>
    <domain>
        <recommendedName>
            <fullName evidence="12">Methylenetetrahydrofolate dehydrogenase</fullName>
            <ecNumber evidence="12">1.5.1.5</ecNumber>
        </recommendedName>
    </domain>
    <domain>
        <recommendedName>
            <fullName evidence="12">Methenyltetrahydrofolate cyclohydrolase</fullName>
            <ecNumber evidence="12">3.5.4.9</ecNumber>
        </recommendedName>
    </domain>
</protein>
<dbReference type="FunFam" id="3.40.50.720:FF:000094">
    <property type="entry name" value="Bifunctional protein FolD"/>
    <property type="match status" value="1"/>
</dbReference>
<evidence type="ECO:0000313" key="16">
    <source>
        <dbReference type="Proteomes" id="UP000268469"/>
    </source>
</evidence>
<dbReference type="EMBL" id="QNBE01000072">
    <property type="protein sequence ID" value="RKX69663.1"/>
    <property type="molecule type" value="Genomic_DNA"/>
</dbReference>
<evidence type="ECO:0000256" key="6">
    <source>
        <dbReference type="ARBA" id="ARBA00022801"/>
    </source>
</evidence>
<feature type="domain" description="Tetrahydrofolate dehydrogenase/cyclohydrolase NAD(P)-binding" evidence="14">
    <location>
        <begin position="139"/>
        <end position="284"/>
    </location>
</feature>
<dbReference type="EC" id="3.5.4.9" evidence="12"/>
<keyword evidence="6 12" id="KW-0378">Hydrolase</keyword>
<proteinExistence type="inferred from homology"/>
<comment type="caution">
    <text evidence="15">The sequence shown here is derived from an EMBL/GenBank/DDBJ whole genome shotgun (WGS) entry which is preliminary data.</text>
</comment>
<dbReference type="GO" id="GO:0004488">
    <property type="term" value="F:methylenetetrahydrofolate dehydrogenase (NADP+) activity"/>
    <property type="evidence" value="ECO:0007669"/>
    <property type="project" value="UniProtKB-UniRule"/>
</dbReference>
<evidence type="ECO:0000256" key="8">
    <source>
        <dbReference type="ARBA" id="ARBA00023002"/>
    </source>
</evidence>
<evidence type="ECO:0000256" key="5">
    <source>
        <dbReference type="ARBA" id="ARBA00022755"/>
    </source>
</evidence>
<organism evidence="15 16">
    <name type="scientific">candidate division WOR-3 bacterium</name>
    <dbReference type="NCBI Taxonomy" id="2052148"/>
    <lineage>
        <taxon>Bacteria</taxon>
        <taxon>Bacteria division WOR-3</taxon>
    </lineage>
</organism>
<dbReference type="InterPro" id="IPR046346">
    <property type="entry name" value="Aminoacid_DH-like_N_sf"/>
</dbReference>
<dbReference type="GO" id="GO:0005829">
    <property type="term" value="C:cytosol"/>
    <property type="evidence" value="ECO:0007669"/>
    <property type="project" value="TreeGrafter"/>
</dbReference>
<keyword evidence="4 12" id="KW-0028">Amino-acid biosynthesis</keyword>
<evidence type="ECO:0000313" key="15">
    <source>
        <dbReference type="EMBL" id="RKX69663.1"/>
    </source>
</evidence>
<dbReference type="InterPro" id="IPR000672">
    <property type="entry name" value="THF_DH/CycHdrlase"/>
</dbReference>
<dbReference type="SUPFAM" id="SSF51735">
    <property type="entry name" value="NAD(P)-binding Rossmann-fold domains"/>
    <property type="match status" value="1"/>
</dbReference>
<dbReference type="AlphaFoldDB" id="A0A660SG99"/>
<evidence type="ECO:0000256" key="12">
    <source>
        <dbReference type="HAMAP-Rule" id="MF_01576"/>
    </source>
</evidence>
<dbReference type="InterPro" id="IPR020631">
    <property type="entry name" value="THF_DH/CycHdrlase_NAD-bd_dom"/>
</dbReference>
<comment type="caution">
    <text evidence="12">Lacks conserved residue(s) required for the propagation of feature annotation.</text>
</comment>
<dbReference type="PANTHER" id="PTHR48099:SF5">
    <property type="entry name" value="C-1-TETRAHYDROFOLATE SYNTHASE, CYTOPLASMIC"/>
    <property type="match status" value="1"/>
</dbReference>
<comment type="catalytic activity">
    <reaction evidence="12">
        <text>(6R)-5,10-methenyltetrahydrofolate + H2O = (6R)-10-formyltetrahydrofolate + H(+)</text>
        <dbReference type="Rhea" id="RHEA:23700"/>
        <dbReference type="ChEBI" id="CHEBI:15377"/>
        <dbReference type="ChEBI" id="CHEBI:15378"/>
        <dbReference type="ChEBI" id="CHEBI:57455"/>
        <dbReference type="ChEBI" id="CHEBI:195366"/>
        <dbReference type="EC" id="3.5.4.9"/>
    </reaction>
</comment>
<evidence type="ECO:0000256" key="3">
    <source>
        <dbReference type="ARBA" id="ARBA00022563"/>
    </source>
</evidence>
<keyword evidence="10 12" id="KW-0486">Methionine biosynthesis</keyword>
<keyword evidence="5 12" id="KW-0658">Purine biosynthesis</keyword>
<dbReference type="GO" id="GO:0004477">
    <property type="term" value="F:methenyltetrahydrofolate cyclohydrolase activity"/>
    <property type="evidence" value="ECO:0007669"/>
    <property type="project" value="UniProtKB-UniRule"/>
</dbReference>
<evidence type="ECO:0000256" key="9">
    <source>
        <dbReference type="ARBA" id="ARBA00023102"/>
    </source>
</evidence>
<evidence type="ECO:0000256" key="2">
    <source>
        <dbReference type="ARBA" id="ARBA00011738"/>
    </source>
</evidence>
<evidence type="ECO:0000259" key="14">
    <source>
        <dbReference type="Pfam" id="PF02882"/>
    </source>
</evidence>
<dbReference type="CDD" id="cd01080">
    <property type="entry name" value="NAD_bind_m-THF_DH_Cyclohyd"/>
    <property type="match status" value="1"/>
</dbReference>